<dbReference type="InterPro" id="IPR037314">
    <property type="entry name" value="MKT1_H3TH"/>
</dbReference>
<dbReference type="GeneID" id="19326434"/>
<dbReference type="HOGENOM" id="CLU_378548_0_0_1"/>
<gene>
    <name evidence="5" type="ORF">UCRPA7_5839</name>
</gene>
<dbReference type="InterPro" id="IPR022039">
    <property type="entry name" value="MKT1_C"/>
</dbReference>
<dbReference type="GO" id="GO:0006417">
    <property type="term" value="P:regulation of translation"/>
    <property type="evidence" value="ECO:0007669"/>
    <property type="project" value="UniProtKB-KW"/>
</dbReference>
<dbReference type="Gene3D" id="3.40.50.1010">
    <property type="entry name" value="5'-nuclease"/>
    <property type="match status" value="1"/>
</dbReference>
<name>R8BHB4_PHAM7</name>
<dbReference type="SUPFAM" id="SSF88723">
    <property type="entry name" value="PIN domain-like"/>
    <property type="match status" value="1"/>
</dbReference>
<dbReference type="Pfam" id="PF12247">
    <property type="entry name" value="MKT1_N"/>
    <property type="match status" value="1"/>
</dbReference>
<comment type="similarity">
    <text evidence="2">Belongs to the XPG/RAD2 endonuclease family.</text>
</comment>
<dbReference type="EMBL" id="KB933203">
    <property type="protein sequence ID" value="EON98632.1"/>
    <property type="molecule type" value="Genomic_DNA"/>
</dbReference>
<dbReference type="Pfam" id="PF12246">
    <property type="entry name" value="MKT1_C"/>
    <property type="match status" value="1"/>
</dbReference>
<evidence type="ECO:0000259" key="4">
    <source>
        <dbReference type="Pfam" id="PF12247"/>
    </source>
</evidence>
<sequence length="729" mass="81580">MPSLVEDAYISGTAVTHDVSELEDCAIAVDATYYLQVLLDNSPSHEPLLPALGGLTGIQAHIEADLDSWKTNKITPFFIFDGQTVTGQDEVAVLRGREAIKKTNEAWELYFNGQADNAVAAFGANSGAYRPQKLYPMLQTLLKEKNLHFLVPPYNATAQIAYFDMIDSDQCAGIMGSQELLLYPIRDMVIKGIDWETGKVTAISKKQIIKNLNVNEPMFIDALLMTGTSFLPTFPPLQDAAISPRQPFTIVEAINMLRTSDKSVAATCTSFNDILQAQDPQWLDKYRKSRMVVSHFIYIAENGEVKVNDYDKLTGDNHEYLGLQLPAELFHYLNNGLIGPRMLSWITHTQIVVLPPLDGVSSEEYRRLITNQLVSVKEMTLGLLIPRLHRGIQHANITMKVWYDDKYGYTVNHRNLNPSPSQRAASWDVKEASVKQFFPKAQAGTIAFEIQALQNPEFAKLTITKERPKGIDSTSMITSVAIWRFLHLRGYINDSHELTSWGLALAKAISALEPTVVKNAEVSGLNEALLVAFEMIRFDLLNAKRRHEELHGLPLSGTEEDKDSLLLLSRCAALLKLRHQANGYTGPLSKNLLAFHSLASAVREANRDLIEAIVASMFMYAQSKRDRDDCWELSHGLPFINDPDVAMGIAVKTLMDDVVVDESAQARTQRKTEFPGKFVPYATHFDEDLEICFAFFDALVVGVRSLDKEMTASDKSSWEKAAKYLSLRR</sequence>
<dbReference type="RefSeq" id="XP_007916574.1">
    <property type="nucleotide sequence ID" value="XM_007918383.1"/>
</dbReference>
<reference evidence="6" key="1">
    <citation type="journal article" date="2013" name="Genome Announc.">
        <title>Draft genome sequence of the ascomycete Phaeoacremonium aleophilum strain UCR-PA7, a causal agent of the esca disease complex in grapevines.</title>
        <authorList>
            <person name="Blanco-Ulate B."/>
            <person name="Rolshausen P."/>
            <person name="Cantu D."/>
        </authorList>
    </citation>
    <scope>NUCLEOTIDE SEQUENCE [LARGE SCALE GENOMIC DNA]</scope>
    <source>
        <strain evidence="6">UCR-PA7</strain>
    </source>
</reference>
<organism evidence="5 6">
    <name type="scientific">Phaeoacremonium minimum (strain UCR-PA7)</name>
    <name type="common">Esca disease fungus</name>
    <name type="synonym">Togninia minima</name>
    <dbReference type="NCBI Taxonomy" id="1286976"/>
    <lineage>
        <taxon>Eukaryota</taxon>
        <taxon>Fungi</taxon>
        <taxon>Dikarya</taxon>
        <taxon>Ascomycota</taxon>
        <taxon>Pezizomycotina</taxon>
        <taxon>Sordariomycetes</taxon>
        <taxon>Sordariomycetidae</taxon>
        <taxon>Togniniales</taxon>
        <taxon>Togniniaceae</taxon>
        <taxon>Phaeoacremonium</taxon>
    </lineage>
</organism>
<dbReference type="OrthoDB" id="17262at2759"/>
<evidence type="ECO:0000259" key="3">
    <source>
        <dbReference type="Pfam" id="PF12246"/>
    </source>
</evidence>
<proteinExistence type="inferred from homology"/>
<dbReference type="CDD" id="cd09858">
    <property type="entry name" value="PIN_MKT1"/>
    <property type="match status" value="1"/>
</dbReference>
<dbReference type="InterPro" id="IPR022040">
    <property type="entry name" value="MKT1_N"/>
</dbReference>
<dbReference type="InterPro" id="IPR029060">
    <property type="entry name" value="PIN-like_dom_sf"/>
</dbReference>
<feature type="domain" description="Post-transcriptional regulator MKT1 N-terminal" evidence="4">
    <location>
        <begin position="315"/>
        <end position="403"/>
    </location>
</feature>
<keyword evidence="6" id="KW-1185">Reference proteome</keyword>
<feature type="domain" description="Post-transcriptional regulator MKT1 C-terminal" evidence="3">
    <location>
        <begin position="484"/>
        <end position="726"/>
    </location>
</feature>
<accession>R8BHB4</accession>
<dbReference type="GO" id="GO:0003730">
    <property type="term" value="F:mRNA 3'-UTR binding"/>
    <property type="evidence" value="ECO:0007669"/>
    <property type="project" value="TreeGrafter"/>
</dbReference>
<evidence type="ECO:0000256" key="1">
    <source>
        <dbReference type="ARBA" id="ARBA00022845"/>
    </source>
</evidence>
<dbReference type="KEGG" id="tmn:UCRPA7_5839"/>
<dbReference type="AlphaFoldDB" id="R8BHB4"/>
<dbReference type="PANTHER" id="PTHR11081">
    <property type="entry name" value="FLAP ENDONUCLEASE FAMILY MEMBER"/>
    <property type="match status" value="1"/>
</dbReference>
<dbReference type="InterPro" id="IPR006084">
    <property type="entry name" value="XPG/Rad2"/>
</dbReference>
<dbReference type="Proteomes" id="UP000014074">
    <property type="component" value="Unassembled WGS sequence"/>
</dbReference>
<dbReference type="PANTHER" id="PTHR11081:SF32">
    <property type="entry name" value="POST-TRANSCRIPTIONAL REGULATOR MKT1"/>
    <property type="match status" value="1"/>
</dbReference>
<keyword evidence="1" id="KW-0810">Translation regulation</keyword>
<evidence type="ECO:0000256" key="2">
    <source>
        <dbReference type="ARBA" id="ARBA00024023"/>
    </source>
</evidence>
<evidence type="ECO:0000313" key="5">
    <source>
        <dbReference type="EMBL" id="EON98632.1"/>
    </source>
</evidence>
<evidence type="ECO:0000313" key="6">
    <source>
        <dbReference type="Proteomes" id="UP000014074"/>
    </source>
</evidence>
<dbReference type="CDD" id="cd09902">
    <property type="entry name" value="H3TH_MKT1"/>
    <property type="match status" value="1"/>
</dbReference>
<protein>
    <submittedName>
        <fullName evidence="5">Putative xpg domain-containing protein</fullName>
    </submittedName>
</protein>
<dbReference type="eggNOG" id="ENOG502QVHA">
    <property type="taxonomic scope" value="Eukaryota"/>
</dbReference>